<feature type="domain" description="Major facilitator superfamily (MFS) profile" evidence="8">
    <location>
        <begin position="2"/>
        <end position="381"/>
    </location>
</feature>
<protein>
    <recommendedName>
        <fullName evidence="8">Major facilitator superfamily (MFS) profile domain-containing protein</fullName>
    </recommendedName>
</protein>
<dbReference type="Pfam" id="PF07690">
    <property type="entry name" value="MFS_1"/>
    <property type="match status" value="1"/>
</dbReference>
<dbReference type="InterPro" id="IPR036259">
    <property type="entry name" value="MFS_trans_sf"/>
</dbReference>
<dbReference type="GO" id="GO:0005886">
    <property type="term" value="C:plasma membrane"/>
    <property type="evidence" value="ECO:0007669"/>
    <property type="project" value="UniProtKB-SubCell"/>
</dbReference>
<proteinExistence type="predicted"/>
<evidence type="ECO:0000256" key="2">
    <source>
        <dbReference type="ARBA" id="ARBA00022448"/>
    </source>
</evidence>
<dbReference type="InterPro" id="IPR011701">
    <property type="entry name" value="MFS"/>
</dbReference>
<accession>A0A1G2UHC9</accession>
<feature type="transmembrane region" description="Helical" evidence="7">
    <location>
        <begin position="66"/>
        <end position="84"/>
    </location>
</feature>
<evidence type="ECO:0000256" key="6">
    <source>
        <dbReference type="ARBA" id="ARBA00023136"/>
    </source>
</evidence>
<evidence type="ECO:0000256" key="4">
    <source>
        <dbReference type="ARBA" id="ARBA00022692"/>
    </source>
</evidence>
<comment type="subcellular location">
    <subcellularLocation>
        <location evidence="1">Cell membrane</location>
        <topology evidence="1">Multi-pass membrane protein</topology>
    </subcellularLocation>
</comment>
<reference evidence="9 10" key="1">
    <citation type="journal article" date="2016" name="Nat. Commun.">
        <title>Thousands of microbial genomes shed light on interconnected biogeochemical processes in an aquifer system.</title>
        <authorList>
            <person name="Anantharaman K."/>
            <person name="Brown C.T."/>
            <person name="Hug L.A."/>
            <person name="Sharon I."/>
            <person name="Castelle C.J."/>
            <person name="Probst A.J."/>
            <person name="Thomas B.C."/>
            <person name="Singh A."/>
            <person name="Wilkins M.J."/>
            <person name="Karaoz U."/>
            <person name="Brodie E.L."/>
            <person name="Williams K.H."/>
            <person name="Hubbard S.S."/>
            <person name="Banfield J.F."/>
        </authorList>
    </citation>
    <scope>NUCLEOTIDE SEQUENCE [LARGE SCALE GENOMIC DNA]</scope>
</reference>
<evidence type="ECO:0000256" key="1">
    <source>
        <dbReference type="ARBA" id="ARBA00004651"/>
    </source>
</evidence>
<dbReference type="Gene3D" id="1.20.1250.20">
    <property type="entry name" value="MFS general substrate transporter like domains"/>
    <property type="match status" value="2"/>
</dbReference>
<dbReference type="Proteomes" id="UP000177096">
    <property type="component" value="Unassembled WGS sequence"/>
</dbReference>
<dbReference type="EMBL" id="MHWM01000018">
    <property type="protein sequence ID" value="OHB08841.1"/>
    <property type="molecule type" value="Genomic_DNA"/>
</dbReference>
<sequence length="389" mass="44091">MKFVSVFIASIFLSLHLGAVFYVNSSLLSNFFTPDIVSLLFFIGAVGNTILFLFAPKLIELVGKRYLLFLFLILTAISTFGLAVTNTWPLIALSFIIHSSLLFMIFYCLDIFLEEISIDTRTGEIRGAYLTFVHLGIILGLLILTLFSQGDVLKPVYLLATFLFIPPIILVIFFFKSEFPKKHGLHHRALLPYKEWWRSKSVRRVTLARFVLEFFYAFMTIYTPIYLHGILGFNWSIIGVIFIIMLLPFILLQWPVGKLADHFIGEKEMMIIGFLIMGISLLFMSYLEASISIWIVALLCSRVGASLVETTTDSFFFKHVNHQDTGILSIFRLTRPISVVFGSGVGAIALNLFSFEKIFFVLAIVVFFGLKESLLIKDTSPSISKMSLE</sequence>
<keyword evidence="5 7" id="KW-1133">Transmembrane helix</keyword>
<name>A0A1G2UHC9_9BACT</name>
<organism evidence="9 10">
    <name type="scientific">Candidatus Zambryskibacteria bacterium RIFCSPLOWO2_02_FULL_39_14</name>
    <dbReference type="NCBI Taxonomy" id="1802769"/>
    <lineage>
        <taxon>Bacteria</taxon>
        <taxon>Candidatus Zambryskiibacteriota</taxon>
    </lineage>
</organism>
<keyword evidence="4 7" id="KW-0812">Transmembrane</keyword>
<evidence type="ECO:0000256" key="5">
    <source>
        <dbReference type="ARBA" id="ARBA00022989"/>
    </source>
</evidence>
<feature type="transmembrane region" description="Helical" evidence="7">
    <location>
        <begin position="129"/>
        <end position="150"/>
    </location>
</feature>
<feature type="transmembrane region" description="Helical" evidence="7">
    <location>
        <begin position="269"/>
        <end position="287"/>
    </location>
</feature>
<keyword evidence="3" id="KW-1003">Cell membrane</keyword>
<feature type="transmembrane region" description="Helical" evidence="7">
    <location>
        <begin position="207"/>
        <end position="227"/>
    </location>
</feature>
<feature type="transmembrane region" description="Helical" evidence="7">
    <location>
        <begin position="36"/>
        <end position="54"/>
    </location>
</feature>
<feature type="transmembrane region" description="Helical" evidence="7">
    <location>
        <begin position="233"/>
        <end position="257"/>
    </location>
</feature>
<evidence type="ECO:0000259" key="8">
    <source>
        <dbReference type="PROSITE" id="PS50850"/>
    </source>
</evidence>
<comment type="caution">
    <text evidence="9">The sequence shown here is derived from an EMBL/GenBank/DDBJ whole genome shotgun (WGS) entry which is preliminary data.</text>
</comment>
<dbReference type="InterPro" id="IPR020846">
    <property type="entry name" value="MFS_dom"/>
</dbReference>
<evidence type="ECO:0000256" key="7">
    <source>
        <dbReference type="SAM" id="Phobius"/>
    </source>
</evidence>
<feature type="transmembrane region" description="Helical" evidence="7">
    <location>
        <begin position="358"/>
        <end position="376"/>
    </location>
</feature>
<evidence type="ECO:0000256" key="3">
    <source>
        <dbReference type="ARBA" id="ARBA00022475"/>
    </source>
</evidence>
<dbReference type="SUPFAM" id="SSF103473">
    <property type="entry name" value="MFS general substrate transporter"/>
    <property type="match status" value="1"/>
</dbReference>
<dbReference type="GO" id="GO:0022857">
    <property type="term" value="F:transmembrane transporter activity"/>
    <property type="evidence" value="ECO:0007669"/>
    <property type="project" value="InterPro"/>
</dbReference>
<dbReference type="AlphaFoldDB" id="A0A1G2UHC9"/>
<keyword evidence="6 7" id="KW-0472">Membrane</keyword>
<evidence type="ECO:0000313" key="10">
    <source>
        <dbReference type="Proteomes" id="UP000177096"/>
    </source>
</evidence>
<evidence type="ECO:0000313" key="9">
    <source>
        <dbReference type="EMBL" id="OHB08841.1"/>
    </source>
</evidence>
<feature type="transmembrane region" description="Helical" evidence="7">
    <location>
        <begin position="156"/>
        <end position="175"/>
    </location>
</feature>
<feature type="transmembrane region" description="Helical" evidence="7">
    <location>
        <begin position="90"/>
        <end position="109"/>
    </location>
</feature>
<dbReference type="InterPro" id="IPR050171">
    <property type="entry name" value="MFS_Transporters"/>
</dbReference>
<dbReference type="PANTHER" id="PTHR23517">
    <property type="entry name" value="RESISTANCE PROTEIN MDTM, PUTATIVE-RELATED-RELATED"/>
    <property type="match status" value="1"/>
</dbReference>
<dbReference type="PROSITE" id="PS50850">
    <property type="entry name" value="MFS"/>
    <property type="match status" value="1"/>
</dbReference>
<keyword evidence="2" id="KW-0813">Transport</keyword>
<gene>
    <name evidence="9" type="ORF">A3I86_02325</name>
</gene>